<protein>
    <recommendedName>
        <fullName evidence="1">NAD(P)-binding domain-containing protein</fullName>
    </recommendedName>
</protein>
<evidence type="ECO:0000313" key="3">
    <source>
        <dbReference type="Proteomes" id="UP000016584"/>
    </source>
</evidence>
<dbReference type="GO" id="GO:0005737">
    <property type="term" value="C:cytoplasm"/>
    <property type="evidence" value="ECO:0007669"/>
    <property type="project" value="TreeGrafter"/>
</dbReference>
<sequence>MKALVIGATGATGKDLLDLLLKDSRFNRVDVFVRRPLAIQHEKLSVHLIDFDQVEQWQDLVQGDVLFSCLGTTLKAAGSKEAQWKIDYDYQYNFAKAARHNHVPSLVLVSAAMASPSSMFFYSKMKGQLEEAVKALDFPHLSIFNPPTLVRKDSDRGGEKRAVNIIKWFNKIGLLSNQRPLPTTVLAQALLHASLDRSYRYRSYAGQQIWEYASK</sequence>
<dbReference type="OrthoDB" id="9798632at2"/>
<dbReference type="SUPFAM" id="SSF51735">
    <property type="entry name" value="NAD(P)-binding Rossmann-fold domains"/>
    <property type="match status" value="1"/>
</dbReference>
<dbReference type="PANTHER" id="PTHR14097:SF7">
    <property type="entry name" value="OXIDOREDUCTASE HTATIP2"/>
    <property type="match status" value="1"/>
</dbReference>
<name>U2HRG0_9SPHI</name>
<dbReference type="Proteomes" id="UP000016584">
    <property type="component" value="Unassembled WGS sequence"/>
</dbReference>
<comment type="caution">
    <text evidence="2">The sequence shown here is derived from an EMBL/GenBank/DDBJ whole genome shotgun (WGS) entry which is preliminary data.</text>
</comment>
<dbReference type="Gene3D" id="3.40.50.720">
    <property type="entry name" value="NAD(P)-binding Rossmann-like Domain"/>
    <property type="match status" value="1"/>
</dbReference>
<dbReference type="STRING" id="1346330.M472_04645"/>
<dbReference type="GO" id="GO:0051170">
    <property type="term" value="P:import into nucleus"/>
    <property type="evidence" value="ECO:0007669"/>
    <property type="project" value="TreeGrafter"/>
</dbReference>
<proteinExistence type="predicted"/>
<dbReference type="PANTHER" id="PTHR14097">
    <property type="entry name" value="OXIDOREDUCTASE HTATIP2"/>
    <property type="match status" value="1"/>
</dbReference>
<dbReference type="InterPro" id="IPR036291">
    <property type="entry name" value="NAD(P)-bd_dom_sf"/>
</dbReference>
<dbReference type="RefSeq" id="WP_021071527.1">
    <property type="nucleotide sequence ID" value="NZ_ATDL01000018.1"/>
</dbReference>
<reference evidence="2 3" key="1">
    <citation type="journal article" date="2013" name="Genome Announc.">
        <title>The Draft Genome Sequence of Sphingomonas paucimobilis Strain HER1398 (Proteobacteria), Host to the Giant PAU Phage, Indicates That It Is a Member of the Genus Sphingobacterium (Bacteroidetes).</title>
        <authorList>
            <person name="White R.A.III."/>
            <person name="Suttle C.A."/>
        </authorList>
    </citation>
    <scope>NUCLEOTIDE SEQUENCE [LARGE SCALE GENOMIC DNA]</scope>
    <source>
        <strain evidence="2 3">HER1398</strain>
    </source>
</reference>
<evidence type="ECO:0000313" key="2">
    <source>
        <dbReference type="EMBL" id="ERJ58047.1"/>
    </source>
</evidence>
<dbReference type="InterPro" id="IPR016040">
    <property type="entry name" value="NAD(P)-bd_dom"/>
</dbReference>
<keyword evidence="3" id="KW-1185">Reference proteome</keyword>
<dbReference type="Pfam" id="PF13460">
    <property type="entry name" value="NAD_binding_10"/>
    <property type="match status" value="1"/>
</dbReference>
<dbReference type="eggNOG" id="COG0702">
    <property type="taxonomic scope" value="Bacteria"/>
</dbReference>
<gene>
    <name evidence="2" type="ORF">M472_04645</name>
</gene>
<feature type="domain" description="NAD(P)-binding" evidence="1">
    <location>
        <begin position="7"/>
        <end position="126"/>
    </location>
</feature>
<dbReference type="EMBL" id="ATDL01000018">
    <property type="protein sequence ID" value="ERJ58047.1"/>
    <property type="molecule type" value="Genomic_DNA"/>
</dbReference>
<accession>U2HRG0</accession>
<dbReference type="PATRIC" id="fig|1346330.5.peg.3390"/>
<dbReference type="AlphaFoldDB" id="U2HRG0"/>
<organism evidence="2 3">
    <name type="scientific">Sphingobacterium paucimobilis HER1398</name>
    <dbReference type="NCBI Taxonomy" id="1346330"/>
    <lineage>
        <taxon>Bacteria</taxon>
        <taxon>Pseudomonadati</taxon>
        <taxon>Bacteroidota</taxon>
        <taxon>Sphingobacteriia</taxon>
        <taxon>Sphingobacteriales</taxon>
        <taxon>Sphingobacteriaceae</taxon>
        <taxon>Sphingobacterium</taxon>
    </lineage>
</organism>
<evidence type="ECO:0000259" key="1">
    <source>
        <dbReference type="Pfam" id="PF13460"/>
    </source>
</evidence>